<dbReference type="EC" id="3.4.24.56" evidence="1"/>
<sequence>MYASSKSQYLKSVENSDFKDFYTPTIRWMAMMDPFFRNDQQRAVAVNGTTFQGYALFLNDLRSSLRFNIVGSSHYSDSFLTELKAHVEMIFSLDSSSIPYLPMPAPRFSLRGDFVYIEKELKENSFVLYYLHMYDSGAVQDLALAKVVGDLIQSPFFFQLRNNEQLGYIVQAGLAQRTSGGGIVAEIQSDQPAIYLESRIEAFMQKFVEEIRNLSEQKLKATISNLINVQEITVAEDQPNNLVKWSRIERAAATKEEAKLLLKELPFITKDKLVKFVESRFLKSSPQRLKVSIHLNPKAPGLPRPFDNTIADCGKVINNFTDWQDTAFDLD</sequence>
<keyword evidence="1" id="KW-0482">Metalloprotease</keyword>
<dbReference type="EMBL" id="QTSX02000740">
    <property type="protein sequence ID" value="KAJ9085891.1"/>
    <property type="molecule type" value="Genomic_DNA"/>
</dbReference>
<protein>
    <submittedName>
        <fullName evidence="1">Metalloprotease</fullName>
        <ecNumber evidence="1">3.4.24.56</ecNumber>
    </submittedName>
</protein>
<evidence type="ECO:0000313" key="1">
    <source>
        <dbReference type="EMBL" id="KAJ9085891.1"/>
    </source>
</evidence>
<name>A0ACC2UGW1_9FUNG</name>
<comment type="caution">
    <text evidence="1">The sequence shown here is derived from an EMBL/GenBank/DDBJ whole genome shotgun (WGS) entry which is preliminary data.</text>
</comment>
<evidence type="ECO:0000313" key="2">
    <source>
        <dbReference type="Proteomes" id="UP001165960"/>
    </source>
</evidence>
<accession>A0ACC2UGW1</accession>
<reference evidence="1" key="1">
    <citation type="submission" date="2022-04" db="EMBL/GenBank/DDBJ databases">
        <title>Genome of the entomopathogenic fungus Entomophthora muscae.</title>
        <authorList>
            <person name="Elya C."/>
            <person name="Lovett B.R."/>
            <person name="Lee E."/>
            <person name="Macias A.M."/>
            <person name="Hajek A.E."/>
            <person name="De Bivort B.L."/>
            <person name="Kasson M.T."/>
            <person name="De Fine Licht H.H."/>
            <person name="Stajich J.E."/>
        </authorList>
    </citation>
    <scope>NUCLEOTIDE SEQUENCE</scope>
    <source>
        <strain evidence="1">Berkeley</strain>
    </source>
</reference>
<proteinExistence type="predicted"/>
<keyword evidence="1" id="KW-0645">Protease</keyword>
<gene>
    <name evidence="1" type="primary">STE23_23</name>
    <name evidence="1" type="ORF">DSO57_1009470</name>
</gene>
<dbReference type="Proteomes" id="UP001165960">
    <property type="component" value="Unassembled WGS sequence"/>
</dbReference>
<keyword evidence="1" id="KW-0378">Hydrolase</keyword>
<organism evidence="1 2">
    <name type="scientific">Entomophthora muscae</name>
    <dbReference type="NCBI Taxonomy" id="34485"/>
    <lineage>
        <taxon>Eukaryota</taxon>
        <taxon>Fungi</taxon>
        <taxon>Fungi incertae sedis</taxon>
        <taxon>Zoopagomycota</taxon>
        <taxon>Entomophthoromycotina</taxon>
        <taxon>Entomophthoromycetes</taxon>
        <taxon>Entomophthorales</taxon>
        <taxon>Entomophthoraceae</taxon>
        <taxon>Entomophthora</taxon>
    </lineage>
</organism>
<keyword evidence="2" id="KW-1185">Reference proteome</keyword>